<comment type="caution">
    <text evidence="1">The sequence shown here is derived from an EMBL/GenBank/DDBJ whole genome shotgun (WGS) entry which is preliminary data.</text>
</comment>
<protein>
    <submittedName>
        <fullName evidence="1">Uncharacterized protein</fullName>
    </submittedName>
</protein>
<sequence>MSALFSFLPAAEHHQPFPAPSFEKLVRELDDFCSPLAQEQV</sequence>
<dbReference type="EMBL" id="BPVZ01000003">
    <property type="protein sequence ID" value="GKU89553.1"/>
    <property type="molecule type" value="Genomic_DNA"/>
</dbReference>
<accession>A0AAV5HLP8</accession>
<name>A0AAV5HLP8_9ROSI</name>
<organism evidence="1 2">
    <name type="scientific">Rubroshorea leprosula</name>
    <dbReference type="NCBI Taxonomy" id="152421"/>
    <lineage>
        <taxon>Eukaryota</taxon>
        <taxon>Viridiplantae</taxon>
        <taxon>Streptophyta</taxon>
        <taxon>Embryophyta</taxon>
        <taxon>Tracheophyta</taxon>
        <taxon>Spermatophyta</taxon>
        <taxon>Magnoliopsida</taxon>
        <taxon>eudicotyledons</taxon>
        <taxon>Gunneridae</taxon>
        <taxon>Pentapetalae</taxon>
        <taxon>rosids</taxon>
        <taxon>malvids</taxon>
        <taxon>Malvales</taxon>
        <taxon>Dipterocarpaceae</taxon>
        <taxon>Rubroshorea</taxon>
    </lineage>
</organism>
<dbReference type="Proteomes" id="UP001054252">
    <property type="component" value="Unassembled WGS sequence"/>
</dbReference>
<gene>
    <name evidence="1" type="ORF">SLEP1_g3679</name>
</gene>
<dbReference type="AlphaFoldDB" id="A0AAV5HLP8"/>
<keyword evidence="2" id="KW-1185">Reference proteome</keyword>
<proteinExistence type="predicted"/>
<reference evidence="1 2" key="1">
    <citation type="journal article" date="2021" name="Commun. Biol.">
        <title>The genome of Shorea leprosula (Dipterocarpaceae) highlights the ecological relevance of drought in aseasonal tropical rainforests.</title>
        <authorList>
            <person name="Ng K.K.S."/>
            <person name="Kobayashi M.J."/>
            <person name="Fawcett J.A."/>
            <person name="Hatakeyama M."/>
            <person name="Paape T."/>
            <person name="Ng C.H."/>
            <person name="Ang C.C."/>
            <person name="Tnah L.H."/>
            <person name="Lee C.T."/>
            <person name="Nishiyama T."/>
            <person name="Sese J."/>
            <person name="O'Brien M.J."/>
            <person name="Copetti D."/>
            <person name="Mohd Noor M.I."/>
            <person name="Ong R.C."/>
            <person name="Putra M."/>
            <person name="Sireger I.Z."/>
            <person name="Indrioko S."/>
            <person name="Kosugi Y."/>
            <person name="Izuno A."/>
            <person name="Isagi Y."/>
            <person name="Lee S.L."/>
            <person name="Shimizu K.K."/>
        </authorList>
    </citation>
    <scope>NUCLEOTIDE SEQUENCE [LARGE SCALE GENOMIC DNA]</scope>
    <source>
        <strain evidence="1">214</strain>
    </source>
</reference>
<evidence type="ECO:0000313" key="2">
    <source>
        <dbReference type="Proteomes" id="UP001054252"/>
    </source>
</evidence>
<evidence type="ECO:0000313" key="1">
    <source>
        <dbReference type="EMBL" id="GKU89553.1"/>
    </source>
</evidence>